<dbReference type="PANTHER" id="PTHR10408">
    <property type="entry name" value="STEROL O-ACYLTRANSFERASE"/>
    <property type="match status" value="1"/>
</dbReference>
<dbReference type="Pfam" id="PF03062">
    <property type="entry name" value="MBOAT"/>
    <property type="match status" value="1"/>
</dbReference>
<evidence type="ECO:0000256" key="4">
    <source>
        <dbReference type="ARBA" id="ARBA00013244"/>
    </source>
</evidence>
<feature type="transmembrane region" description="Helical" evidence="11">
    <location>
        <begin position="111"/>
        <end position="128"/>
    </location>
</feature>
<keyword evidence="10 12" id="KW-0012">Acyltransferase</keyword>
<dbReference type="GO" id="GO:0005789">
    <property type="term" value="C:endoplasmic reticulum membrane"/>
    <property type="evidence" value="ECO:0007669"/>
    <property type="project" value="UniProtKB-SubCell"/>
</dbReference>
<evidence type="ECO:0000256" key="3">
    <source>
        <dbReference type="ARBA" id="ARBA00009010"/>
    </source>
</evidence>
<proteinExistence type="inferred from homology"/>
<reference evidence="12" key="1">
    <citation type="submission" date="2018-11" db="EMBL/GenBank/DDBJ databases">
        <title>Myxobolus squamalis genome and transcriptome.</title>
        <authorList>
            <person name="Yahalomi D."/>
            <person name="Atkinson S.D."/>
            <person name="Neuhof M."/>
            <person name="Chang E.S."/>
            <person name="Philippe H."/>
            <person name="Cartwright P."/>
            <person name="Bartholomew J.L."/>
            <person name="Huchon D."/>
        </authorList>
    </citation>
    <scope>NUCLEOTIDE SEQUENCE</scope>
    <source>
        <strain evidence="12">71B08</strain>
        <tissue evidence="12">Whole</tissue>
    </source>
</reference>
<protein>
    <recommendedName>
        <fullName evidence="4">diacylglycerol O-acyltransferase</fullName>
        <ecNumber evidence="4">2.3.1.20</ecNumber>
    </recommendedName>
</protein>
<evidence type="ECO:0000256" key="9">
    <source>
        <dbReference type="ARBA" id="ARBA00023136"/>
    </source>
</evidence>
<comment type="subcellular location">
    <subcellularLocation>
        <location evidence="1">Endoplasmic reticulum membrane</location>
        <topology evidence="1">Multi-pass membrane protein</topology>
    </subcellularLocation>
</comment>
<name>A0A6B2G3K8_MYXSQ</name>
<keyword evidence="9 11" id="KW-0472">Membrane</keyword>
<dbReference type="GO" id="GO:0019432">
    <property type="term" value="P:triglyceride biosynthetic process"/>
    <property type="evidence" value="ECO:0007669"/>
    <property type="project" value="TreeGrafter"/>
</dbReference>
<dbReference type="GO" id="GO:0004144">
    <property type="term" value="F:diacylglycerol O-acyltransferase activity"/>
    <property type="evidence" value="ECO:0007669"/>
    <property type="project" value="UniProtKB-EC"/>
</dbReference>
<dbReference type="EC" id="2.3.1.20" evidence="4"/>
<evidence type="ECO:0000256" key="11">
    <source>
        <dbReference type="SAM" id="Phobius"/>
    </source>
</evidence>
<dbReference type="EMBL" id="GHBR01001694">
    <property type="protein sequence ID" value="NDJ96835.1"/>
    <property type="molecule type" value="Transcribed_RNA"/>
</dbReference>
<organism evidence="12">
    <name type="scientific">Myxobolus squamalis</name>
    <name type="common">Myxosporean</name>
    <dbReference type="NCBI Taxonomy" id="59785"/>
    <lineage>
        <taxon>Eukaryota</taxon>
        <taxon>Metazoa</taxon>
        <taxon>Cnidaria</taxon>
        <taxon>Myxozoa</taxon>
        <taxon>Myxosporea</taxon>
        <taxon>Bivalvulida</taxon>
        <taxon>Platysporina</taxon>
        <taxon>Myxobolidae</taxon>
        <taxon>Myxobolus</taxon>
    </lineage>
</organism>
<keyword evidence="5 12" id="KW-0808">Transferase</keyword>
<evidence type="ECO:0000256" key="2">
    <source>
        <dbReference type="ARBA" id="ARBA00005189"/>
    </source>
</evidence>
<dbReference type="InterPro" id="IPR014371">
    <property type="entry name" value="Oat_ACAT_DAG_ARE"/>
</dbReference>
<feature type="transmembrane region" description="Helical" evidence="11">
    <location>
        <begin position="137"/>
        <end position="156"/>
    </location>
</feature>
<comment type="similarity">
    <text evidence="3">Belongs to the membrane-bound acyltransferase family. Sterol o-acyltransferase subfamily.</text>
</comment>
<evidence type="ECO:0000256" key="10">
    <source>
        <dbReference type="ARBA" id="ARBA00023315"/>
    </source>
</evidence>
<keyword evidence="6 11" id="KW-0812">Transmembrane</keyword>
<keyword evidence="7" id="KW-0256">Endoplasmic reticulum</keyword>
<evidence type="ECO:0000256" key="8">
    <source>
        <dbReference type="ARBA" id="ARBA00022989"/>
    </source>
</evidence>
<evidence type="ECO:0000256" key="1">
    <source>
        <dbReference type="ARBA" id="ARBA00004477"/>
    </source>
</evidence>
<sequence length="180" mass="21464">MIVELLHLSLYTNICWLLVFYIVFHCWLNIVAELLKFGDRRFYFDWWNATSIAYFWRTWNIPVHQWCKRHVLNPVIKMGLNKFLACTMVFVLSGVFHEYLASMFFNMLNPWSFLIMICQIPSSLIVSLPRQRRVKNMVVWMMLIFSQGFGVSLYAYNFREIYGSTIFTFGIDAQHIINSS</sequence>
<dbReference type="AlphaFoldDB" id="A0A6B2G3K8"/>
<feature type="transmembrane region" description="Helical" evidence="11">
    <location>
        <begin position="83"/>
        <end position="105"/>
    </location>
</feature>
<feature type="transmembrane region" description="Helical" evidence="11">
    <location>
        <begin position="6"/>
        <end position="32"/>
    </location>
</feature>
<dbReference type="PANTHER" id="PTHR10408:SF7">
    <property type="entry name" value="DIACYLGLYCEROL O-ACYLTRANSFERASE 1"/>
    <property type="match status" value="1"/>
</dbReference>
<accession>A0A6B2G3K8</accession>
<evidence type="ECO:0000256" key="6">
    <source>
        <dbReference type="ARBA" id="ARBA00022692"/>
    </source>
</evidence>
<dbReference type="InterPro" id="IPR004299">
    <property type="entry name" value="MBOAT_fam"/>
</dbReference>
<evidence type="ECO:0000256" key="7">
    <source>
        <dbReference type="ARBA" id="ARBA00022824"/>
    </source>
</evidence>
<keyword evidence="8 11" id="KW-1133">Transmembrane helix</keyword>
<evidence type="ECO:0000256" key="5">
    <source>
        <dbReference type="ARBA" id="ARBA00022679"/>
    </source>
</evidence>
<comment type="pathway">
    <text evidence="2">Lipid metabolism.</text>
</comment>
<evidence type="ECO:0000313" key="12">
    <source>
        <dbReference type="EMBL" id="NDJ96835.1"/>
    </source>
</evidence>